<dbReference type="OrthoDB" id="10257948at2759"/>
<evidence type="ECO:0000259" key="1">
    <source>
        <dbReference type="Pfam" id="PF00085"/>
    </source>
</evidence>
<dbReference type="Pfam" id="PF00085">
    <property type="entry name" value="Thioredoxin"/>
    <property type="match status" value="1"/>
</dbReference>
<proteinExistence type="predicted"/>
<sequence length="200" mass="23308">MITNNGSSTMNLNLTKKVEDNILNVLNEREQEIDDIIHDYSVLEKKLYKSRDDEALETLREARLRELKKQYTRRQEYLLKGYGMVEEVYSDKEFFNACRDSDSVVVHFYRPTTKRCEYLESHLKRVADTHFTTKFLKVNAEKTPFICEKFNIWCIPTLMIIKEGKTNHSIVGFDELGGDGFDTETLVSVLEKHGIKQPSG</sequence>
<dbReference type="Gene3D" id="3.40.30.10">
    <property type="entry name" value="Glutaredoxin"/>
    <property type="match status" value="1"/>
</dbReference>
<dbReference type="CDD" id="cd02989">
    <property type="entry name" value="Phd_like_TxnDC9"/>
    <property type="match status" value="1"/>
</dbReference>
<organism evidence="2 3">
    <name type="scientific">Theileria orientalis</name>
    <dbReference type="NCBI Taxonomy" id="68886"/>
    <lineage>
        <taxon>Eukaryota</taxon>
        <taxon>Sar</taxon>
        <taxon>Alveolata</taxon>
        <taxon>Apicomplexa</taxon>
        <taxon>Aconoidasida</taxon>
        <taxon>Piroplasmida</taxon>
        <taxon>Theileriidae</taxon>
        <taxon>Theileria</taxon>
    </lineage>
</organism>
<evidence type="ECO:0000313" key="3">
    <source>
        <dbReference type="Proteomes" id="UP000244803"/>
    </source>
</evidence>
<feature type="domain" description="Thioredoxin" evidence="1">
    <location>
        <begin position="88"/>
        <end position="173"/>
    </location>
</feature>
<protein>
    <recommendedName>
        <fullName evidence="1">Thioredoxin domain-containing protein</fullName>
    </recommendedName>
</protein>
<accession>A0A976QRH8</accession>
<gene>
    <name evidence="2" type="ORF">MACJ_002639</name>
</gene>
<dbReference type="SUPFAM" id="SSF52833">
    <property type="entry name" value="Thioredoxin-like"/>
    <property type="match status" value="1"/>
</dbReference>
<dbReference type="InterPro" id="IPR013766">
    <property type="entry name" value="Thioredoxin_domain"/>
</dbReference>
<dbReference type="EMBL" id="CP056067">
    <property type="protein sequence ID" value="UKJ89389.1"/>
    <property type="molecule type" value="Genomic_DNA"/>
</dbReference>
<evidence type="ECO:0000313" key="2">
    <source>
        <dbReference type="EMBL" id="UKJ89389.1"/>
    </source>
</evidence>
<dbReference type="Proteomes" id="UP000244803">
    <property type="component" value="Chromosome 4"/>
</dbReference>
<dbReference type="PANTHER" id="PTHR21148">
    <property type="entry name" value="THIOREDOXIN DOMAIN-CONTAINING PROTEIN 9"/>
    <property type="match status" value="1"/>
</dbReference>
<dbReference type="AlphaFoldDB" id="A0A976QRH8"/>
<dbReference type="InterPro" id="IPR036249">
    <property type="entry name" value="Thioredoxin-like_sf"/>
</dbReference>
<name>A0A976QRH8_THEOR</name>
<reference evidence="2" key="1">
    <citation type="submission" date="2022-07" db="EMBL/GenBank/DDBJ databases">
        <title>Evaluation of T. orientalis genome assembly methods using nanopore sequencing and analysis of variation between genomes.</title>
        <authorList>
            <person name="Yam J."/>
            <person name="Micallef M.L."/>
            <person name="Liu M."/>
            <person name="Djordjevic S.P."/>
            <person name="Bogema D.R."/>
            <person name="Jenkins C."/>
        </authorList>
    </citation>
    <scope>NUCLEOTIDE SEQUENCE</scope>
    <source>
        <strain evidence="2">Fish Creek</strain>
    </source>
</reference>